<evidence type="ECO:0000313" key="3">
    <source>
        <dbReference type="EMBL" id="SDP85804.1"/>
    </source>
</evidence>
<dbReference type="AlphaFoldDB" id="A0A1H0W4Z5"/>
<dbReference type="InterPro" id="IPR045063">
    <property type="entry name" value="Dynamin_N"/>
</dbReference>
<reference evidence="4" key="1">
    <citation type="submission" date="2016-10" db="EMBL/GenBank/DDBJ databases">
        <authorList>
            <person name="Varghese N."/>
            <person name="Submissions S."/>
        </authorList>
    </citation>
    <scope>NUCLEOTIDE SEQUENCE [LARGE SCALE GENOMIC DNA]</scope>
    <source>
        <strain evidence="4">IBRC-M10078</strain>
    </source>
</reference>
<dbReference type="CDD" id="cd09912">
    <property type="entry name" value="DLP_2"/>
    <property type="match status" value="1"/>
</dbReference>
<evidence type="ECO:0000259" key="2">
    <source>
        <dbReference type="Pfam" id="PF00350"/>
    </source>
</evidence>
<keyword evidence="1" id="KW-0472">Membrane</keyword>
<dbReference type="EMBL" id="FNJU01000009">
    <property type="protein sequence ID" value="SDP85804.1"/>
    <property type="molecule type" value="Genomic_DNA"/>
</dbReference>
<evidence type="ECO:0000256" key="1">
    <source>
        <dbReference type="SAM" id="Phobius"/>
    </source>
</evidence>
<name>A0A1H0W4Z5_9BACI</name>
<dbReference type="STRING" id="930152.SAMN05216565_10971"/>
<organism evidence="3 4">
    <name type="scientific">Litchfieldia salsa</name>
    <dbReference type="NCBI Taxonomy" id="930152"/>
    <lineage>
        <taxon>Bacteria</taxon>
        <taxon>Bacillati</taxon>
        <taxon>Bacillota</taxon>
        <taxon>Bacilli</taxon>
        <taxon>Bacillales</taxon>
        <taxon>Bacillaceae</taxon>
        <taxon>Litchfieldia</taxon>
    </lineage>
</organism>
<dbReference type="InterPro" id="IPR051943">
    <property type="entry name" value="TRAFAC_Dynamin-like_GTPase"/>
</dbReference>
<dbReference type="Gene3D" id="3.40.50.300">
    <property type="entry name" value="P-loop containing nucleotide triphosphate hydrolases"/>
    <property type="match status" value="1"/>
</dbReference>
<feature type="domain" description="Dynamin N-terminal" evidence="2">
    <location>
        <begin position="49"/>
        <end position="196"/>
    </location>
</feature>
<protein>
    <submittedName>
        <fullName evidence="3">Dynamin family protein</fullName>
    </submittedName>
</protein>
<evidence type="ECO:0000313" key="4">
    <source>
        <dbReference type="Proteomes" id="UP000199159"/>
    </source>
</evidence>
<keyword evidence="1" id="KW-0812">Transmembrane</keyword>
<dbReference type="SUPFAM" id="SSF52540">
    <property type="entry name" value="P-loop containing nucleoside triphosphate hydrolases"/>
    <property type="match status" value="1"/>
</dbReference>
<gene>
    <name evidence="3" type="ORF">SAMN05216565_10971</name>
</gene>
<keyword evidence="4" id="KW-1185">Reference proteome</keyword>
<proteinExistence type="predicted"/>
<feature type="transmembrane region" description="Helical" evidence="1">
    <location>
        <begin position="456"/>
        <end position="485"/>
    </location>
</feature>
<sequence>MHNYKEKQTQLLQQCQSLLTLIEEKIPHAPYKSTITDLLHDLQTDEHLITVLGEFKRGKSTLINALIEQPLLPSDVTPTTATINVIKHSDSNGMTVYMQDGEVIEDRLSSNHLKSFTFEEGSNLQDIHHIEIKLPYEHLDQKVVIVDTPGVGDLNEHRLDVTYSYIPRSTIVLFVFDATTPIRKSEVDYLTETVLKLAFGEIVFVANFIDRLDEEELEETMDYMKARLKKVMKDEPFKLFALSSKDALENPQNPEFKQLLSYLKSQSQQGRGSTFKLSFFEDRLTQLFHVVEDEIRQIEAIRQASNLELEQALSKITDFNKKSKEHEKTLSVYIASRKNEIIQLTNKSIEHFEEELKQNLHESIFMYDGPKFQTFVERNIPISIKHQLKGWVNSYTPQIETLIKKLEKEILNGFSTLFKQELAAIRIGNGSHSLDSMGLSIKTTANSSDASVTSGLITAGAGVVMVLLSGGLLLPVITLAGFPLLNKFLGEKKLEKVKEEVLPHIDQEVTSLIEKLKASTGEYISQEVDHLEKKAFIQFEEYVAAYKQSLELELAKREREHKQSLPEISLEELLSIKN</sequence>
<dbReference type="InterPro" id="IPR027417">
    <property type="entry name" value="P-loop_NTPase"/>
</dbReference>
<dbReference type="PANTHER" id="PTHR43681">
    <property type="entry name" value="TRANSMEMBRANE GTPASE FZO"/>
    <property type="match status" value="1"/>
</dbReference>
<keyword evidence="1" id="KW-1133">Transmembrane helix</keyword>
<accession>A0A1H0W4Z5</accession>
<dbReference type="PANTHER" id="PTHR43681:SF1">
    <property type="entry name" value="SARCALUMENIN"/>
    <property type="match status" value="1"/>
</dbReference>
<dbReference type="Proteomes" id="UP000199159">
    <property type="component" value="Unassembled WGS sequence"/>
</dbReference>
<dbReference type="OrthoDB" id="9816479at2"/>
<dbReference type="Pfam" id="PF00350">
    <property type="entry name" value="Dynamin_N"/>
    <property type="match status" value="1"/>
</dbReference>
<dbReference type="RefSeq" id="WP_090856683.1">
    <property type="nucleotide sequence ID" value="NZ_FNJU01000009.1"/>
</dbReference>